<reference evidence="1" key="2">
    <citation type="journal article" date="2021" name="PeerJ">
        <title>Extensive microbial diversity within the chicken gut microbiome revealed by metagenomics and culture.</title>
        <authorList>
            <person name="Gilroy R."/>
            <person name="Ravi A."/>
            <person name="Getino M."/>
            <person name="Pursley I."/>
            <person name="Horton D.L."/>
            <person name="Alikhan N.F."/>
            <person name="Baker D."/>
            <person name="Gharbi K."/>
            <person name="Hall N."/>
            <person name="Watson M."/>
            <person name="Adriaenssens E.M."/>
            <person name="Foster-Nyarko E."/>
            <person name="Jarju S."/>
            <person name="Secka A."/>
            <person name="Antonio M."/>
            <person name="Oren A."/>
            <person name="Chaudhuri R.R."/>
            <person name="La Ragione R."/>
            <person name="Hildebrand F."/>
            <person name="Pallen M.J."/>
        </authorList>
    </citation>
    <scope>NUCLEOTIDE SEQUENCE</scope>
    <source>
        <strain evidence="1">CHK199-13235</strain>
    </source>
</reference>
<comment type="caution">
    <text evidence="1">The sequence shown here is derived from an EMBL/GenBank/DDBJ whole genome shotgun (WGS) entry which is preliminary data.</text>
</comment>
<sequence>MKKWIARSVFILLAAGVISLGAVSVHFYQESRSYQEKLAGEYQANWGRLEDVTDLAASLYGENLVAYGDLDAPAVRLHVAMAVNNLYLPPHTVLEDSGSFRDFVRYYLYLVDDLDDPEYAADVTPLFQDMNRDLRELCQEMTESYSENTADMTDPESDAYREAEVKIQAFMDEYKDPLSEYLGVEIS</sequence>
<organism evidence="1 2">
    <name type="scientific">Candidatus Merdivicinus excrementipullorum</name>
    <dbReference type="NCBI Taxonomy" id="2840867"/>
    <lineage>
        <taxon>Bacteria</taxon>
        <taxon>Bacillati</taxon>
        <taxon>Bacillota</taxon>
        <taxon>Clostridia</taxon>
        <taxon>Eubacteriales</taxon>
        <taxon>Oscillospiraceae</taxon>
        <taxon>Oscillospiraceae incertae sedis</taxon>
        <taxon>Candidatus Merdivicinus</taxon>
    </lineage>
</organism>
<name>A0A9D1K0D5_9FIRM</name>
<gene>
    <name evidence="1" type="ORF">IAB51_07580</name>
</gene>
<dbReference type="AlphaFoldDB" id="A0A9D1K0D5"/>
<evidence type="ECO:0000313" key="1">
    <source>
        <dbReference type="EMBL" id="HIS76657.1"/>
    </source>
</evidence>
<accession>A0A9D1K0D5</accession>
<proteinExistence type="predicted"/>
<evidence type="ECO:0000313" key="2">
    <source>
        <dbReference type="Proteomes" id="UP000824002"/>
    </source>
</evidence>
<dbReference type="Proteomes" id="UP000824002">
    <property type="component" value="Unassembled WGS sequence"/>
</dbReference>
<reference evidence="1" key="1">
    <citation type="submission" date="2020-10" db="EMBL/GenBank/DDBJ databases">
        <authorList>
            <person name="Gilroy R."/>
        </authorList>
    </citation>
    <scope>NUCLEOTIDE SEQUENCE</scope>
    <source>
        <strain evidence="1">CHK199-13235</strain>
    </source>
</reference>
<dbReference type="EMBL" id="DVJP01000050">
    <property type="protein sequence ID" value="HIS76657.1"/>
    <property type="molecule type" value="Genomic_DNA"/>
</dbReference>
<protein>
    <submittedName>
        <fullName evidence="1">Uncharacterized protein</fullName>
    </submittedName>
</protein>